<evidence type="ECO:0000256" key="2">
    <source>
        <dbReference type="SAM" id="Phobius"/>
    </source>
</evidence>
<dbReference type="PATRIC" id="fig|1352936.5.peg.161"/>
<feature type="region of interest" description="Disordered" evidence="1">
    <location>
        <begin position="1"/>
        <end position="23"/>
    </location>
</feature>
<comment type="caution">
    <text evidence="3">The sequence shown here is derived from an EMBL/GenBank/DDBJ whole genome shotgun (WGS) entry which is preliminary data.</text>
</comment>
<organism evidence="3 4">
    <name type="scientific">Streptomyces roseochromogenus subsp. oscitans DS 12.976</name>
    <dbReference type="NCBI Taxonomy" id="1352936"/>
    <lineage>
        <taxon>Bacteria</taxon>
        <taxon>Bacillati</taxon>
        <taxon>Actinomycetota</taxon>
        <taxon>Actinomycetes</taxon>
        <taxon>Kitasatosporales</taxon>
        <taxon>Streptomycetaceae</taxon>
        <taxon>Streptomyces</taxon>
    </lineage>
</organism>
<keyword evidence="2" id="KW-0812">Transmembrane</keyword>
<accession>V6KZB7</accession>
<dbReference type="STRING" id="1352936.M878_00655"/>
<evidence type="ECO:0000313" key="4">
    <source>
        <dbReference type="Proteomes" id="UP000017984"/>
    </source>
</evidence>
<reference evidence="3 4" key="1">
    <citation type="journal article" date="2014" name="Genome Announc.">
        <title>Draft Genome Sequence of Streptomyces roseochromogenes subsp. oscitans DS 12.976, Producer of the Aminocoumarin Antibiotic Clorobiocin.</title>
        <authorList>
            <person name="Ruckert C."/>
            <person name="Kalinowski J."/>
            <person name="Heide L."/>
            <person name="Apel A.K."/>
        </authorList>
    </citation>
    <scope>NUCLEOTIDE SEQUENCE [LARGE SCALE GENOMIC DNA]</scope>
    <source>
        <strain evidence="3 4">DS 12.976</strain>
    </source>
</reference>
<feature type="compositionally biased region" description="Polar residues" evidence="1">
    <location>
        <begin position="1"/>
        <end position="11"/>
    </location>
</feature>
<keyword evidence="4" id="KW-1185">Reference proteome</keyword>
<evidence type="ECO:0000256" key="1">
    <source>
        <dbReference type="SAM" id="MobiDB-lite"/>
    </source>
</evidence>
<dbReference type="OrthoDB" id="9815356at2"/>
<gene>
    <name evidence="3" type="ORF">M878_00655</name>
</gene>
<proteinExistence type="predicted"/>
<name>V6KZB7_STRRC</name>
<dbReference type="EMBL" id="AWQX01000005">
    <property type="protein sequence ID" value="EST36786.1"/>
    <property type="molecule type" value="Genomic_DNA"/>
</dbReference>
<dbReference type="AlphaFoldDB" id="V6KZB7"/>
<dbReference type="Proteomes" id="UP000017984">
    <property type="component" value="Chromosome"/>
</dbReference>
<dbReference type="RefSeq" id="WP_023544170.1">
    <property type="nucleotide sequence ID" value="NZ_CM002285.1"/>
</dbReference>
<protein>
    <submittedName>
        <fullName evidence="3">Uncharacterized protein</fullName>
    </submittedName>
</protein>
<evidence type="ECO:0000313" key="3">
    <source>
        <dbReference type="EMBL" id="EST36786.1"/>
    </source>
</evidence>
<keyword evidence="2" id="KW-0472">Membrane</keyword>
<sequence length="71" mass="7479">MLNASQPSVTPAQRRDKRDKTGAEHASGVLGWLIELLSAASGLTVVNLYYAQPLLASLRVISTSTGPPQAC</sequence>
<keyword evidence="2" id="KW-1133">Transmembrane helix</keyword>
<dbReference type="HOGENOM" id="CLU_2738423_0_0_11"/>
<feature type="compositionally biased region" description="Basic and acidic residues" evidence="1">
    <location>
        <begin position="13"/>
        <end position="23"/>
    </location>
</feature>
<feature type="transmembrane region" description="Helical" evidence="2">
    <location>
        <begin position="29"/>
        <end position="50"/>
    </location>
</feature>